<protein>
    <submittedName>
        <fullName evidence="1">Uncharacterized protein</fullName>
    </submittedName>
</protein>
<organism evidence="1 2">
    <name type="scientific">Rhamnella rubrinervis</name>
    <dbReference type="NCBI Taxonomy" id="2594499"/>
    <lineage>
        <taxon>Eukaryota</taxon>
        <taxon>Viridiplantae</taxon>
        <taxon>Streptophyta</taxon>
        <taxon>Embryophyta</taxon>
        <taxon>Tracheophyta</taxon>
        <taxon>Spermatophyta</taxon>
        <taxon>Magnoliopsida</taxon>
        <taxon>eudicotyledons</taxon>
        <taxon>Gunneridae</taxon>
        <taxon>Pentapetalae</taxon>
        <taxon>rosids</taxon>
        <taxon>fabids</taxon>
        <taxon>Rosales</taxon>
        <taxon>Rhamnaceae</taxon>
        <taxon>rhamnoid group</taxon>
        <taxon>Rhamneae</taxon>
        <taxon>Rhamnella</taxon>
    </lineage>
</organism>
<accession>A0A8K0E5Y5</accession>
<dbReference type="EMBL" id="VOIH02000008">
    <property type="protein sequence ID" value="KAF3440204.1"/>
    <property type="molecule type" value="Genomic_DNA"/>
</dbReference>
<sequence>MVAVLCWVGALAWARELGFGGLELRLHWRGGWVIELGRALNWGAGGFSPFGIRAGIWWAWVGPHLRRGRASLGCGFGGPGLGLWLRRRTGAWASLERGPGFSGLWTVGGLEAWVSLGRLGHWAGQAEALLFKIRAGLWRAGLWSAGAWASVERGPPFSGLAILKAWAREVGGPEAWTRLRGGWAFLGCVGSGGLMPWAGPIQAVGLGWAGFLWGEGPRIGTWFQASLVWGEGVCISGPRQGGGWIGAGGSVFVVGWGIGLEWGRDLG</sequence>
<dbReference type="AlphaFoldDB" id="A0A8K0E5Y5"/>
<gene>
    <name evidence="1" type="ORF">FNV43_RR18485</name>
</gene>
<keyword evidence="2" id="KW-1185">Reference proteome</keyword>
<evidence type="ECO:0000313" key="2">
    <source>
        <dbReference type="Proteomes" id="UP000796880"/>
    </source>
</evidence>
<comment type="caution">
    <text evidence="1">The sequence shown here is derived from an EMBL/GenBank/DDBJ whole genome shotgun (WGS) entry which is preliminary data.</text>
</comment>
<name>A0A8K0E5Y5_9ROSA</name>
<evidence type="ECO:0000313" key="1">
    <source>
        <dbReference type="EMBL" id="KAF3440204.1"/>
    </source>
</evidence>
<dbReference type="Proteomes" id="UP000796880">
    <property type="component" value="Unassembled WGS sequence"/>
</dbReference>
<reference evidence="1" key="1">
    <citation type="submission" date="2020-03" db="EMBL/GenBank/DDBJ databases">
        <title>A high-quality chromosome-level genome assembly of a woody plant with both climbing and erect habits, Rhamnella rubrinervis.</title>
        <authorList>
            <person name="Lu Z."/>
            <person name="Yang Y."/>
            <person name="Zhu X."/>
            <person name="Sun Y."/>
        </authorList>
    </citation>
    <scope>NUCLEOTIDE SEQUENCE</scope>
    <source>
        <strain evidence="1">BYM</strain>
        <tissue evidence="1">Leaf</tissue>
    </source>
</reference>
<proteinExistence type="predicted"/>